<evidence type="ECO:0000256" key="2">
    <source>
        <dbReference type="ARBA" id="ARBA00022723"/>
    </source>
</evidence>
<dbReference type="AlphaFoldDB" id="A0A814TR66"/>
<dbReference type="PANTHER" id="PTHR33337:SF44">
    <property type="entry name" value="DUF636 DOMAIN PROTEIN (AFU_ORTHOLOGUE AFUA_1G09754)"/>
    <property type="match status" value="1"/>
</dbReference>
<comment type="similarity">
    <text evidence="1">Belongs to the Gfa family.</text>
</comment>
<evidence type="ECO:0000313" key="9">
    <source>
        <dbReference type="EMBL" id="CAF4219708.1"/>
    </source>
</evidence>
<dbReference type="Proteomes" id="UP000663829">
    <property type="component" value="Unassembled WGS sequence"/>
</dbReference>
<name>A0A814TR66_9BILA</name>
<evidence type="ECO:0000256" key="1">
    <source>
        <dbReference type="ARBA" id="ARBA00005495"/>
    </source>
</evidence>
<dbReference type="InterPro" id="IPR006913">
    <property type="entry name" value="CENP-V/GFA"/>
</dbReference>
<proteinExistence type="inferred from homology"/>
<dbReference type="OrthoDB" id="406544at2759"/>
<dbReference type="PANTHER" id="PTHR33337">
    <property type="entry name" value="GFA DOMAIN-CONTAINING PROTEIN"/>
    <property type="match status" value="1"/>
</dbReference>
<keyword evidence="10" id="KW-1185">Reference proteome</keyword>
<gene>
    <name evidence="6" type="ORF">GPM918_LOCUS21870</name>
    <name evidence="7" type="ORF">OVA965_LOCUS33599</name>
    <name evidence="8" type="ORF">SRO942_LOCUS21868</name>
    <name evidence="9" type="ORF">TMI583_LOCUS34490</name>
</gene>
<protein>
    <recommendedName>
        <fullName evidence="5">CENP-V/GFA domain-containing protein</fullName>
    </recommendedName>
</protein>
<evidence type="ECO:0000256" key="4">
    <source>
        <dbReference type="ARBA" id="ARBA00023239"/>
    </source>
</evidence>
<dbReference type="EMBL" id="CAJNOK010027314">
    <property type="protein sequence ID" value="CAF1417990.1"/>
    <property type="molecule type" value="Genomic_DNA"/>
</dbReference>
<dbReference type="EMBL" id="CAJOBA010049065">
    <property type="protein sequence ID" value="CAF4219708.1"/>
    <property type="molecule type" value="Genomic_DNA"/>
</dbReference>
<evidence type="ECO:0000313" key="7">
    <source>
        <dbReference type="EMBL" id="CAF1417990.1"/>
    </source>
</evidence>
<sequence length="184" mass="21186">MDSKKKQQEPKPVKLEGSCHCGKVKYEVDSYTPVPFMICHCQADTKTAGVYNCNIMGEYSTFKVKQGNEFVKIYQAKSSETEAGSKEKDPNKLSEHKRHFCSECGSYLWAHSSEYEQWVYPFASSIDTPLPVPPEQIHIMTDFKLNHIEIPKGKHITTFQRYPTGIEGIEKWHKEHSLYGTYKV</sequence>
<dbReference type="GO" id="GO:0046872">
    <property type="term" value="F:metal ion binding"/>
    <property type="evidence" value="ECO:0007669"/>
    <property type="project" value="UniProtKB-KW"/>
</dbReference>
<feature type="domain" description="CENP-V/GFA" evidence="5">
    <location>
        <begin position="15"/>
        <end position="149"/>
    </location>
</feature>
<dbReference type="Pfam" id="PF04828">
    <property type="entry name" value="GFA"/>
    <property type="match status" value="1"/>
</dbReference>
<dbReference type="SUPFAM" id="SSF51316">
    <property type="entry name" value="Mss4-like"/>
    <property type="match status" value="1"/>
</dbReference>
<reference evidence="6" key="1">
    <citation type="submission" date="2021-02" db="EMBL/GenBank/DDBJ databases">
        <authorList>
            <person name="Nowell W R."/>
        </authorList>
    </citation>
    <scope>NUCLEOTIDE SEQUENCE</scope>
</reference>
<evidence type="ECO:0000259" key="5">
    <source>
        <dbReference type="PROSITE" id="PS51891"/>
    </source>
</evidence>
<dbReference type="GO" id="GO:0016846">
    <property type="term" value="F:carbon-sulfur lyase activity"/>
    <property type="evidence" value="ECO:0007669"/>
    <property type="project" value="InterPro"/>
</dbReference>
<dbReference type="EMBL" id="CAJNOQ010007323">
    <property type="protein sequence ID" value="CAF1164797.1"/>
    <property type="molecule type" value="Genomic_DNA"/>
</dbReference>
<dbReference type="Gene3D" id="3.90.1590.10">
    <property type="entry name" value="glutathione-dependent formaldehyde- activating enzyme (gfa)"/>
    <property type="match status" value="1"/>
</dbReference>
<dbReference type="PROSITE" id="PS51891">
    <property type="entry name" value="CENP_V_GFA"/>
    <property type="match status" value="1"/>
</dbReference>
<evidence type="ECO:0000313" key="6">
    <source>
        <dbReference type="EMBL" id="CAF1164797.1"/>
    </source>
</evidence>
<keyword evidence="4" id="KW-0456">Lyase</keyword>
<keyword evidence="3" id="KW-0862">Zinc</keyword>
<keyword evidence="2" id="KW-0479">Metal-binding</keyword>
<evidence type="ECO:0000313" key="10">
    <source>
        <dbReference type="Proteomes" id="UP000663829"/>
    </source>
</evidence>
<dbReference type="Proteomes" id="UP000677228">
    <property type="component" value="Unassembled WGS sequence"/>
</dbReference>
<dbReference type="InterPro" id="IPR011057">
    <property type="entry name" value="Mss4-like_sf"/>
</dbReference>
<evidence type="ECO:0000313" key="8">
    <source>
        <dbReference type="EMBL" id="CAF3928419.1"/>
    </source>
</evidence>
<dbReference type="Proteomes" id="UP000682733">
    <property type="component" value="Unassembled WGS sequence"/>
</dbReference>
<accession>A0A814TR66</accession>
<dbReference type="EMBL" id="CAJOBC010007323">
    <property type="protein sequence ID" value="CAF3928419.1"/>
    <property type="molecule type" value="Genomic_DNA"/>
</dbReference>
<comment type="caution">
    <text evidence="6">The sequence shown here is derived from an EMBL/GenBank/DDBJ whole genome shotgun (WGS) entry which is preliminary data.</text>
</comment>
<dbReference type="Proteomes" id="UP000681722">
    <property type="component" value="Unassembled WGS sequence"/>
</dbReference>
<evidence type="ECO:0000256" key="3">
    <source>
        <dbReference type="ARBA" id="ARBA00022833"/>
    </source>
</evidence>
<organism evidence="6 10">
    <name type="scientific">Didymodactylos carnosus</name>
    <dbReference type="NCBI Taxonomy" id="1234261"/>
    <lineage>
        <taxon>Eukaryota</taxon>
        <taxon>Metazoa</taxon>
        <taxon>Spiralia</taxon>
        <taxon>Gnathifera</taxon>
        <taxon>Rotifera</taxon>
        <taxon>Eurotatoria</taxon>
        <taxon>Bdelloidea</taxon>
        <taxon>Philodinida</taxon>
        <taxon>Philodinidae</taxon>
        <taxon>Didymodactylos</taxon>
    </lineage>
</organism>